<dbReference type="InterPro" id="IPR038770">
    <property type="entry name" value="Na+/solute_symporter_sf"/>
</dbReference>
<dbReference type="Proteomes" id="UP000078383">
    <property type="component" value="Unassembled WGS sequence"/>
</dbReference>
<dbReference type="Gene3D" id="1.20.1530.20">
    <property type="match status" value="1"/>
</dbReference>
<evidence type="ECO:0000256" key="3">
    <source>
        <dbReference type="ARBA" id="ARBA00022448"/>
    </source>
</evidence>
<evidence type="ECO:0000256" key="8">
    <source>
        <dbReference type="SAM" id="Phobius"/>
    </source>
</evidence>
<dbReference type="PANTHER" id="PTHR36838">
    <property type="entry name" value="AUXIN EFFLUX CARRIER FAMILY PROTEIN"/>
    <property type="match status" value="1"/>
</dbReference>
<evidence type="ECO:0000256" key="2">
    <source>
        <dbReference type="ARBA" id="ARBA00010145"/>
    </source>
</evidence>
<gene>
    <name evidence="9" type="ORF">ERS852502_00537</name>
</gene>
<protein>
    <submittedName>
        <fullName evidence="9">Auxin efflux carrier</fullName>
    </submittedName>
</protein>
<comment type="subcellular location">
    <subcellularLocation>
        <location evidence="1">Cell membrane</location>
        <topology evidence="1">Multi-pass membrane protein</topology>
    </subcellularLocation>
</comment>
<feature type="transmembrane region" description="Helical" evidence="8">
    <location>
        <begin position="67"/>
        <end position="89"/>
    </location>
</feature>
<keyword evidence="4" id="KW-1003">Cell membrane</keyword>
<keyword evidence="5 8" id="KW-0812">Transmembrane</keyword>
<evidence type="ECO:0000256" key="7">
    <source>
        <dbReference type="ARBA" id="ARBA00023136"/>
    </source>
</evidence>
<organism evidence="9 10">
    <name type="scientific">[Ruminococcus] torques</name>
    <dbReference type="NCBI Taxonomy" id="33039"/>
    <lineage>
        <taxon>Bacteria</taxon>
        <taxon>Bacillati</taxon>
        <taxon>Bacillota</taxon>
        <taxon>Clostridia</taxon>
        <taxon>Lachnospirales</taxon>
        <taxon>Lachnospiraceae</taxon>
        <taxon>Mediterraneibacter</taxon>
    </lineage>
</organism>
<feature type="transmembrane region" description="Helical" evidence="8">
    <location>
        <begin position="286"/>
        <end position="306"/>
    </location>
</feature>
<feature type="transmembrane region" description="Helical" evidence="8">
    <location>
        <begin position="101"/>
        <end position="118"/>
    </location>
</feature>
<dbReference type="EMBL" id="CZBX01000002">
    <property type="protein sequence ID" value="CUQ82537.1"/>
    <property type="molecule type" value="Genomic_DNA"/>
</dbReference>
<feature type="transmembrane region" description="Helical" evidence="8">
    <location>
        <begin position="154"/>
        <end position="174"/>
    </location>
</feature>
<reference evidence="9 10" key="1">
    <citation type="submission" date="2015-09" db="EMBL/GenBank/DDBJ databases">
        <authorList>
            <consortium name="Pathogen Informatics"/>
        </authorList>
    </citation>
    <scope>NUCLEOTIDE SEQUENCE [LARGE SCALE GENOMIC DNA]</scope>
    <source>
        <strain evidence="9 10">2789STDY5834889</strain>
    </source>
</reference>
<feature type="transmembrane region" description="Helical" evidence="8">
    <location>
        <begin position="6"/>
        <end position="25"/>
    </location>
</feature>
<dbReference type="GO" id="GO:0005886">
    <property type="term" value="C:plasma membrane"/>
    <property type="evidence" value="ECO:0007669"/>
    <property type="project" value="UniProtKB-SubCell"/>
</dbReference>
<accession>A0A174Z9K0</accession>
<feature type="transmembrane region" description="Helical" evidence="8">
    <location>
        <begin position="37"/>
        <end position="55"/>
    </location>
</feature>
<sequence>MTISILLIKQIAQLFLMIFMGYLIVKTGIVEDTDSKVLSKIILYLVIPCVIINAFQVDYTSDTVKGLLLAFIASVFTQIVLLIVVSVLGKLFHLNEVEIASIYYSNSGNLIVPIVTFILGKEWVLYGCVFMSVQLIFIWTHCKKIISQEASYDWKKIVLNINMISIFIGILLFFTKIHLPEIINDSISSVGNMIGPASMIVTGMLFAGMDLKQIFTNKKVYFISVLRLIVLPVFALILIKLSHLAAFSADGDKIMLIVFLAIITPSASTVTQMCQVYENDSQYASAINVVTTLFSIVSMPLLVMLFQMF</sequence>
<feature type="transmembrane region" description="Helical" evidence="8">
    <location>
        <begin position="220"/>
        <end position="242"/>
    </location>
</feature>
<evidence type="ECO:0000313" key="10">
    <source>
        <dbReference type="Proteomes" id="UP000078383"/>
    </source>
</evidence>
<keyword evidence="7 8" id="KW-0472">Membrane</keyword>
<feature type="transmembrane region" description="Helical" evidence="8">
    <location>
        <begin position="254"/>
        <end position="274"/>
    </location>
</feature>
<feature type="transmembrane region" description="Helical" evidence="8">
    <location>
        <begin position="186"/>
        <end position="208"/>
    </location>
</feature>
<evidence type="ECO:0000256" key="5">
    <source>
        <dbReference type="ARBA" id="ARBA00022692"/>
    </source>
</evidence>
<proteinExistence type="inferred from homology"/>
<keyword evidence="3" id="KW-0813">Transport</keyword>
<dbReference type="Pfam" id="PF03547">
    <property type="entry name" value="Mem_trans"/>
    <property type="match status" value="2"/>
</dbReference>
<name>A0A174Z9K0_9FIRM</name>
<dbReference type="InterPro" id="IPR004776">
    <property type="entry name" value="Mem_transp_PIN-like"/>
</dbReference>
<feature type="transmembrane region" description="Helical" evidence="8">
    <location>
        <begin position="124"/>
        <end position="142"/>
    </location>
</feature>
<evidence type="ECO:0000256" key="4">
    <source>
        <dbReference type="ARBA" id="ARBA00022475"/>
    </source>
</evidence>
<dbReference type="PANTHER" id="PTHR36838:SF1">
    <property type="entry name" value="SLR1864 PROTEIN"/>
    <property type="match status" value="1"/>
</dbReference>
<dbReference type="GO" id="GO:0055085">
    <property type="term" value="P:transmembrane transport"/>
    <property type="evidence" value="ECO:0007669"/>
    <property type="project" value="InterPro"/>
</dbReference>
<evidence type="ECO:0000256" key="1">
    <source>
        <dbReference type="ARBA" id="ARBA00004651"/>
    </source>
</evidence>
<evidence type="ECO:0000256" key="6">
    <source>
        <dbReference type="ARBA" id="ARBA00022989"/>
    </source>
</evidence>
<evidence type="ECO:0000313" key="9">
    <source>
        <dbReference type="EMBL" id="CUQ82537.1"/>
    </source>
</evidence>
<dbReference type="RefSeq" id="WP_055170980.1">
    <property type="nucleotide sequence ID" value="NZ_CZBX01000002.1"/>
</dbReference>
<comment type="similarity">
    <text evidence="2">Belongs to the auxin efflux carrier (TC 2.A.69) family.</text>
</comment>
<dbReference type="AlphaFoldDB" id="A0A174Z9K0"/>
<dbReference type="OrthoDB" id="9798064at2"/>
<keyword evidence="6 8" id="KW-1133">Transmembrane helix</keyword>